<reference evidence="1" key="1">
    <citation type="journal article" date="2011" name="Plant Physiol.">
        <title>Comprehensive sequence analysis of 24,783 barley full-length cDNAs derived from 12 clone libraries.</title>
        <authorList>
            <person name="Matsumoto T."/>
            <person name="Tanaka T."/>
            <person name="Sakai H."/>
            <person name="Amano N."/>
            <person name="Kanamori H."/>
            <person name="Kurita K."/>
            <person name="Kikuta A."/>
            <person name="Kamiya K."/>
            <person name="Yamamoto M."/>
            <person name="Ikawa H."/>
            <person name="Fujii N."/>
            <person name="Hori K."/>
            <person name="Itoh T."/>
            <person name="Sato K."/>
        </authorList>
    </citation>
    <scope>NUCLEOTIDE SEQUENCE</scope>
</reference>
<accession>F2E363</accession>
<protein>
    <submittedName>
        <fullName evidence="1">Predicted protein</fullName>
    </submittedName>
</protein>
<dbReference type="AlphaFoldDB" id="F2E363"/>
<sequence>MPRHMHARLDKPGRAGAVQLTCVATPHKPFVVLYTCIVVLHPPTRSTAFPKQGKVHLARATRTFPLPVWCGVCLQVAN</sequence>
<dbReference type="EMBL" id="AK370586">
    <property type="protein sequence ID" value="BAK01785.1"/>
    <property type="molecule type" value="mRNA"/>
</dbReference>
<organism evidence="1">
    <name type="scientific">Hordeum vulgare subsp. vulgare</name>
    <name type="common">Domesticated barley</name>
    <dbReference type="NCBI Taxonomy" id="112509"/>
    <lineage>
        <taxon>Eukaryota</taxon>
        <taxon>Viridiplantae</taxon>
        <taxon>Streptophyta</taxon>
        <taxon>Embryophyta</taxon>
        <taxon>Tracheophyta</taxon>
        <taxon>Spermatophyta</taxon>
        <taxon>Magnoliopsida</taxon>
        <taxon>Liliopsida</taxon>
        <taxon>Poales</taxon>
        <taxon>Poaceae</taxon>
        <taxon>BOP clade</taxon>
        <taxon>Pooideae</taxon>
        <taxon>Triticodae</taxon>
        <taxon>Triticeae</taxon>
        <taxon>Hordeinae</taxon>
        <taxon>Hordeum</taxon>
    </lineage>
</organism>
<proteinExistence type="evidence at transcript level"/>
<name>F2E363_HORVV</name>
<evidence type="ECO:0000313" key="1">
    <source>
        <dbReference type="EMBL" id="BAK01785.1"/>
    </source>
</evidence>